<dbReference type="InterPro" id="IPR036271">
    <property type="entry name" value="Tet_transcr_reg_TetR-rel_C_sf"/>
</dbReference>
<evidence type="ECO:0000256" key="2">
    <source>
        <dbReference type="ARBA" id="ARBA00023125"/>
    </source>
</evidence>
<evidence type="ECO:0000256" key="4">
    <source>
        <dbReference type="PROSITE-ProRule" id="PRU00335"/>
    </source>
</evidence>
<keyword evidence="7" id="KW-1185">Reference proteome</keyword>
<dbReference type="PANTHER" id="PTHR47506">
    <property type="entry name" value="TRANSCRIPTIONAL REGULATORY PROTEIN"/>
    <property type="match status" value="1"/>
</dbReference>
<proteinExistence type="predicted"/>
<keyword evidence="3" id="KW-0804">Transcription</keyword>
<dbReference type="Pfam" id="PF00440">
    <property type="entry name" value="TetR_N"/>
    <property type="match status" value="1"/>
</dbReference>
<comment type="caution">
    <text evidence="6">The sequence shown here is derived from an EMBL/GenBank/DDBJ whole genome shotgun (WGS) entry which is preliminary data.</text>
</comment>
<gene>
    <name evidence="6" type="ORF">GCM10022244_21990</name>
</gene>
<organism evidence="6 7">
    <name type="scientific">Streptomyces gulbargensis</name>
    <dbReference type="NCBI Taxonomy" id="364901"/>
    <lineage>
        <taxon>Bacteria</taxon>
        <taxon>Bacillati</taxon>
        <taxon>Actinomycetota</taxon>
        <taxon>Actinomycetes</taxon>
        <taxon>Kitasatosporales</taxon>
        <taxon>Streptomycetaceae</taxon>
        <taxon>Streptomyces</taxon>
    </lineage>
</organism>
<dbReference type="SUPFAM" id="SSF48498">
    <property type="entry name" value="Tetracyclin repressor-like, C-terminal domain"/>
    <property type="match status" value="1"/>
</dbReference>
<evidence type="ECO:0000313" key="6">
    <source>
        <dbReference type="EMBL" id="GAA3911534.1"/>
    </source>
</evidence>
<dbReference type="PROSITE" id="PS50977">
    <property type="entry name" value="HTH_TETR_2"/>
    <property type="match status" value="1"/>
</dbReference>
<sequence>MARPRTFDEERALDGALRLFWENGYEATSTQELCEATGLGRSSIYNTFSSKHALFVRALARYLDAMADRQARILDDPARPVGARLRELFASVIDTDEANRRGGRGIGCFGVNSSAELAGRDPEVAGLLRRDLERRHADLSGALAAGQRAGEVSRAREAGAYASYLNAVIAGMRVSAQNGADRATLEAVADTALDALTP</sequence>
<dbReference type="InterPro" id="IPR001647">
    <property type="entry name" value="HTH_TetR"/>
</dbReference>
<dbReference type="Gene3D" id="1.10.357.10">
    <property type="entry name" value="Tetracycline Repressor, domain 2"/>
    <property type="match status" value="1"/>
</dbReference>
<dbReference type="Pfam" id="PF16925">
    <property type="entry name" value="TetR_C_13"/>
    <property type="match status" value="1"/>
</dbReference>
<evidence type="ECO:0000256" key="1">
    <source>
        <dbReference type="ARBA" id="ARBA00023015"/>
    </source>
</evidence>
<dbReference type="InterPro" id="IPR009057">
    <property type="entry name" value="Homeodomain-like_sf"/>
</dbReference>
<evidence type="ECO:0000259" key="5">
    <source>
        <dbReference type="PROSITE" id="PS50977"/>
    </source>
</evidence>
<reference evidence="7" key="1">
    <citation type="journal article" date="2019" name="Int. J. Syst. Evol. Microbiol.">
        <title>The Global Catalogue of Microorganisms (GCM) 10K type strain sequencing project: providing services to taxonomists for standard genome sequencing and annotation.</title>
        <authorList>
            <consortium name="The Broad Institute Genomics Platform"/>
            <consortium name="The Broad Institute Genome Sequencing Center for Infectious Disease"/>
            <person name="Wu L."/>
            <person name="Ma J."/>
        </authorList>
    </citation>
    <scope>NUCLEOTIDE SEQUENCE [LARGE SCALE GENOMIC DNA]</scope>
    <source>
        <strain evidence="7">JCM 16956</strain>
    </source>
</reference>
<feature type="domain" description="HTH tetR-type" evidence="5">
    <location>
        <begin position="6"/>
        <end position="66"/>
    </location>
</feature>
<evidence type="ECO:0000313" key="7">
    <source>
        <dbReference type="Proteomes" id="UP001501000"/>
    </source>
</evidence>
<keyword evidence="2 4" id="KW-0238">DNA-binding</keyword>
<name>A0ABP7LZF5_9ACTN</name>
<accession>A0ABP7LZF5</accession>
<evidence type="ECO:0000256" key="3">
    <source>
        <dbReference type="ARBA" id="ARBA00023163"/>
    </source>
</evidence>
<dbReference type="InterPro" id="IPR011075">
    <property type="entry name" value="TetR_C"/>
</dbReference>
<protein>
    <submittedName>
        <fullName evidence="6">TetR/AcrR family transcriptional regulator</fullName>
    </submittedName>
</protein>
<feature type="DNA-binding region" description="H-T-H motif" evidence="4">
    <location>
        <begin position="29"/>
        <end position="48"/>
    </location>
</feature>
<keyword evidence="1" id="KW-0805">Transcription regulation</keyword>
<dbReference type="EMBL" id="BAABAJ010000005">
    <property type="protein sequence ID" value="GAA3911534.1"/>
    <property type="molecule type" value="Genomic_DNA"/>
</dbReference>
<dbReference type="Proteomes" id="UP001501000">
    <property type="component" value="Unassembled WGS sequence"/>
</dbReference>
<dbReference type="RefSeq" id="WP_345281132.1">
    <property type="nucleotide sequence ID" value="NZ_BAABAJ010000005.1"/>
</dbReference>
<dbReference type="Gene3D" id="1.10.10.60">
    <property type="entry name" value="Homeodomain-like"/>
    <property type="match status" value="1"/>
</dbReference>
<dbReference type="PANTHER" id="PTHR47506:SF10">
    <property type="entry name" value="TRANSCRIPTIONAL REGULATORY PROTEIN"/>
    <property type="match status" value="1"/>
</dbReference>
<dbReference type="PRINTS" id="PR00455">
    <property type="entry name" value="HTHTETR"/>
</dbReference>
<dbReference type="SUPFAM" id="SSF46689">
    <property type="entry name" value="Homeodomain-like"/>
    <property type="match status" value="1"/>
</dbReference>